<dbReference type="AlphaFoldDB" id="A0A1V8ZYT7"/>
<name>A0A1V8ZYT7_SACPI</name>
<keyword evidence="2 4" id="KW-0808">Transferase</keyword>
<feature type="region of interest" description="Disordered" evidence="5">
    <location>
        <begin position="102"/>
        <end position="125"/>
    </location>
</feature>
<dbReference type="RefSeq" id="WP_081194255.1">
    <property type="nucleotide sequence ID" value="NZ_MWIH01000008.1"/>
</dbReference>
<gene>
    <name evidence="6" type="ORF">B1813_19125</name>
</gene>
<accession>A0A1V8ZYT7</accession>
<dbReference type="PANTHER" id="PTHR11104:SF0">
    <property type="entry name" value="SPBETA PROPHAGE-DERIVED AMINOGLYCOSIDE N(3')-ACETYLTRANSFERASE-LIKE PROTEIN YOKD"/>
    <property type="match status" value="1"/>
</dbReference>
<dbReference type="STRING" id="1962155.B1813_19125"/>
<dbReference type="PANTHER" id="PTHR11104">
    <property type="entry name" value="AMINOGLYCOSIDE N3-ACETYLTRANSFERASE"/>
    <property type="match status" value="1"/>
</dbReference>
<dbReference type="InterPro" id="IPR028345">
    <property type="entry name" value="Antibiotic_NAT-like"/>
</dbReference>
<evidence type="ECO:0000313" key="7">
    <source>
        <dbReference type="Proteomes" id="UP000192591"/>
    </source>
</evidence>
<sequence length="282" mass="30757">MDHQELLRRSDGPVSRGRLVDDLTALGLRRSDTVLFHTRLSALGYVAGGADVVLDALADVIGPQGTLVAFCGWNDAVPYDFGTWPARWQEIVRAEHPAFDPARSEAEHANGRLPESLRRRPGAVRSRHPDISFAALGPSAEPLLADQPWDDPHGPDSPLARLAGSGGRVLLLGAPLDTVTLLHHAEAIADAPGKRFVRHSQPILVAGERVWREFHDIDSERGAFDYEPVVPEGRDPFEVIMTELLTAGSGRTGRVGAARSHLFEAAEVVEFGVRWLERRFGG</sequence>
<dbReference type="GO" id="GO:0046353">
    <property type="term" value="F:aminoglycoside 3-N-acetyltransferase activity"/>
    <property type="evidence" value="ECO:0007669"/>
    <property type="project" value="UniProtKB-EC"/>
</dbReference>
<dbReference type="EC" id="2.3.1.-" evidence="4"/>
<protein>
    <recommendedName>
        <fullName evidence="4">Aminoglycoside N(3)-acetyltransferase</fullName>
        <ecNumber evidence="4">2.3.1.-</ecNumber>
    </recommendedName>
</protein>
<comment type="catalytic activity">
    <reaction evidence="4">
        <text>a 2-deoxystreptamine antibiotic + acetyl-CoA = an N(3)-acetyl-2-deoxystreptamine antibiotic + CoA + H(+)</text>
        <dbReference type="Rhea" id="RHEA:12665"/>
        <dbReference type="ChEBI" id="CHEBI:15378"/>
        <dbReference type="ChEBI" id="CHEBI:57287"/>
        <dbReference type="ChEBI" id="CHEBI:57288"/>
        <dbReference type="ChEBI" id="CHEBI:57921"/>
        <dbReference type="ChEBI" id="CHEBI:77452"/>
        <dbReference type="EC" id="2.3.1.81"/>
    </reaction>
</comment>
<comment type="caution">
    <text evidence="6">The sequence shown here is derived from an EMBL/GenBank/DDBJ whole genome shotgun (WGS) entry which is preliminary data.</text>
</comment>
<dbReference type="Pfam" id="PF02522">
    <property type="entry name" value="Antibiotic_NAT"/>
    <property type="match status" value="1"/>
</dbReference>
<keyword evidence="4" id="KW-0046">Antibiotic resistance</keyword>
<evidence type="ECO:0000256" key="4">
    <source>
        <dbReference type="RuleBase" id="RU365031"/>
    </source>
</evidence>
<organism evidence="6 7">
    <name type="scientific">Saccharomonospora piscinae</name>
    <dbReference type="NCBI Taxonomy" id="687388"/>
    <lineage>
        <taxon>Bacteria</taxon>
        <taxon>Bacillati</taxon>
        <taxon>Actinomycetota</taxon>
        <taxon>Actinomycetes</taxon>
        <taxon>Pseudonocardiales</taxon>
        <taxon>Pseudonocardiaceae</taxon>
        <taxon>Saccharomonospora</taxon>
    </lineage>
</organism>
<evidence type="ECO:0000256" key="3">
    <source>
        <dbReference type="ARBA" id="ARBA00023315"/>
    </source>
</evidence>
<dbReference type="SUPFAM" id="SSF110710">
    <property type="entry name" value="TTHA0583/YokD-like"/>
    <property type="match status" value="1"/>
</dbReference>
<dbReference type="NCBIfam" id="NF033082">
    <property type="entry name" value="AAC_3"/>
    <property type="match status" value="1"/>
</dbReference>
<keyword evidence="3 4" id="KW-0012">Acyltransferase</keyword>
<dbReference type="GO" id="GO:0046677">
    <property type="term" value="P:response to antibiotic"/>
    <property type="evidence" value="ECO:0007669"/>
    <property type="project" value="UniProtKB-KW"/>
</dbReference>
<comment type="similarity">
    <text evidence="1 4">Belongs to the antibiotic N-acetyltransferase family.</text>
</comment>
<dbReference type="InterPro" id="IPR003679">
    <property type="entry name" value="Amioglycoside_AcTrfase"/>
</dbReference>
<proteinExistence type="inferred from homology"/>
<evidence type="ECO:0000256" key="5">
    <source>
        <dbReference type="SAM" id="MobiDB-lite"/>
    </source>
</evidence>
<reference evidence="6 7" key="1">
    <citation type="submission" date="2017-02" db="EMBL/GenBank/DDBJ databases">
        <title>Draft genome of Saccharomonospora sp. 154.</title>
        <authorList>
            <person name="Alonso-Carmona G.S."/>
            <person name="De La Haba R."/>
            <person name="Vera-Gargallo B."/>
            <person name="Sandoval-Trujillo A.H."/>
            <person name="Ramirez-Duran N."/>
            <person name="Ventosa A."/>
        </authorList>
    </citation>
    <scope>NUCLEOTIDE SEQUENCE [LARGE SCALE GENOMIC DNA]</scope>
    <source>
        <strain evidence="6 7">LRS4.154</strain>
    </source>
</reference>
<evidence type="ECO:0000313" key="6">
    <source>
        <dbReference type="EMBL" id="OQO89951.1"/>
    </source>
</evidence>
<evidence type="ECO:0000256" key="1">
    <source>
        <dbReference type="ARBA" id="ARBA00006383"/>
    </source>
</evidence>
<keyword evidence="7" id="KW-1185">Reference proteome</keyword>
<evidence type="ECO:0000256" key="2">
    <source>
        <dbReference type="ARBA" id="ARBA00022679"/>
    </source>
</evidence>
<feature type="compositionally biased region" description="Basic and acidic residues" evidence="5">
    <location>
        <begin position="102"/>
        <end position="118"/>
    </location>
</feature>
<dbReference type="EMBL" id="MWIH01000008">
    <property type="protein sequence ID" value="OQO89951.1"/>
    <property type="molecule type" value="Genomic_DNA"/>
</dbReference>
<dbReference type="Proteomes" id="UP000192591">
    <property type="component" value="Unassembled WGS sequence"/>
</dbReference>